<sequence length="66" mass="7325">MIEKHKLLEKIDDAIKDKSTSPKNKDLLKELKGELVSAKSKKEYSDIVLKIIQIIGAIVKIFSGSG</sequence>
<reference evidence="1 2" key="1">
    <citation type="submission" date="2018-07" db="EMBL/GenBank/DDBJ databases">
        <title>Genomic Encyclopedia of Type Strains, Phase III (KMG-III): the genomes of soil and plant-associated and newly described type strains.</title>
        <authorList>
            <person name="Whitman W."/>
        </authorList>
    </citation>
    <scope>NUCLEOTIDE SEQUENCE [LARGE SCALE GENOMIC DNA]</scope>
    <source>
        <strain evidence="1 2">CECT 7946</strain>
    </source>
</reference>
<name>A0A3D9HBI7_9FLAO</name>
<dbReference type="AlphaFoldDB" id="A0A3D9HBI7"/>
<dbReference type="RefSeq" id="WP_147299169.1">
    <property type="nucleotide sequence ID" value="NZ_QRDV01000001.1"/>
</dbReference>
<proteinExistence type="predicted"/>
<organism evidence="1 2">
    <name type="scientific">Winogradskyella eximia</name>
    <dbReference type="NCBI Taxonomy" id="262006"/>
    <lineage>
        <taxon>Bacteria</taxon>
        <taxon>Pseudomonadati</taxon>
        <taxon>Bacteroidota</taxon>
        <taxon>Flavobacteriia</taxon>
        <taxon>Flavobacteriales</taxon>
        <taxon>Flavobacteriaceae</taxon>
        <taxon>Winogradskyella</taxon>
    </lineage>
</organism>
<evidence type="ECO:0000313" key="2">
    <source>
        <dbReference type="Proteomes" id="UP000256980"/>
    </source>
</evidence>
<gene>
    <name evidence="1" type="ORF">DFQ10_101631</name>
</gene>
<keyword evidence="2" id="KW-1185">Reference proteome</keyword>
<evidence type="ECO:0000313" key="1">
    <source>
        <dbReference type="EMBL" id="RED46855.1"/>
    </source>
</evidence>
<protein>
    <submittedName>
        <fullName evidence="1">Uncharacterized protein</fullName>
    </submittedName>
</protein>
<dbReference type="EMBL" id="QRDV01000001">
    <property type="protein sequence ID" value="RED46855.1"/>
    <property type="molecule type" value="Genomic_DNA"/>
</dbReference>
<comment type="caution">
    <text evidence="1">The sequence shown here is derived from an EMBL/GenBank/DDBJ whole genome shotgun (WGS) entry which is preliminary data.</text>
</comment>
<dbReference type="Proteomes" id="UP000256980">
    <property type="component" value="Unassembled WGS sequence"/>
</dbReference>
<accession>A0A3D9HBI7</accession>